<gene>
    <name evidence="1" type="primary">ORF111811</name>
</gene>
<evidence type="ECO:0000313" key="1">
    <source>
        <dbReference type="EMBL" id="CEK78767.1"/>
    </source>
</evidence>
<sequence length="54" mass="6100">MNCKREKYVQAGHCKCSTYVDTESDAQNCRIEVVVKHRQASGCSLLGRERRGPT</sequence>
<dbReference type="EMBL" id="HACG01031902">
    <property type="protein sequence ID" value="CEK78767.1"/>
    <property type="molecule type" value="Transcribed_RNA"/>
</dbReference>
<proteinExistence type="predicted"/>
<reference evidence="1" key="1">
    <citation type="submission" date="2014-12" db="EMBL/GenBank/DDBJ databases">
        <title>Insight into the proteome of Arion vulgaris.</title>
        <authorList>
            <person name="Aradska J."/>
            <person name="Bulat T."/>
            <person name="Smidak R."/>
            <person name="Sarate P."/>
            <person name="Gangsoo J."/>
            <person name="Sialana F."/>
            <person name="Bilban M."/>
            <person name="Lubec G."/>
        </authorList>
    </citation>
    <scope>NUCLEOTIDE SEQUENCE</scope>
    <source>
        <tissue evidence="1">Skin</tissue>
    </source>
</reference>
<protein>
    <submittedName>
        <fullName evidence="1">Uncharacterized protein</fullName>
    </submittedName>
</protein>
<accession>A0A0B7ADP9</accession>
<name>A0A0B7ADP9_9EUPU</name>
<organism evidence="1">
    <name type="scientific">Arion vulgaris</name>
    <dbReference type="NCBI Taxonomy" id="1028688"/>
    <lineage>
        <taxon>Eukaryota</taxon>
        <taxon>Metazoa</taxon>
        <taxon>Spiralia</taxon>
        <taxon>Lophotrochozoa</taxon>
        <taxon>Mollusca</taxon>
        <taxon>Gastropoda</taxon>
        <taxon>Heterobranchia</taxon>
        <taxon>Euthyneura</taxon>
        <taxon>Panpulmonata</taxon>
        <taxon>Eupulmonata</taxon>
        <taxon>Stylommatophora</taxon>
        <taxon>Helicina</taxon>
        <taxon>Arionoidea</taxon>
        <taxon>Arionidae</taxon>
        <taxon>Arion</taxon>
    </lineage>
</organism>
<dbReference type="AlphaFoldDB" id="A0A0B7ADP9"/>